<dbReference type="InterPro" id="IPR001304">
    <property type="entry name" value="C-type_lectin-like"/>
</dbReference>
<dbReference type="Proteomes" id="UP001233999">
    <property type="component" value="Unassembled WGS sequence"/>
</dbReference>
<dbReference type="PANTHER" id="PTHR22801">
    <property type="entry name" value="LITHOSTATHINE"/>
    <property type="match status" value="1"/>
</dbReference>
<evidence type="ECO:0000313" key="3">
    <source>
        <dbReference type="EMBL" id="KAJ9593475.1"/>
    </source>
</evidence>
<keyword evidence="4" id="KW-1185">Reference proteome</keyword>
<sequence>TNIMTKFPLCFLISISIFFISFKPVKPQTENESPPDSPPAGYINIRNYGYYKFHEQKVDWHLASFVCRREGARLVVLNSEAEANKLKARWNLPESWAWIGIHDLYEEGVYVTIYNQTLEEAGYSKVQPGELNGGTSENCGGMTKDALLVNHWCHAPLQFICEFKE</sequence>
<feature type="signal peptide" evidence="1">
    <location>
        <begin position="1"/>
        <end position="27"/>
    </location>
</feature>
<proteinExistence type="predicted"/>
<feature type="chain" id="PRO_5042079019" description="C-type lectin domain-containing protein" evidence="1">
    <location>
        <begin position="28"/>
        <end position="165"/>
    </location>
</feature>
<dbReference type="AlphaFoldDB" id="A0AAD8A795"/>
<dbReference type="EMBL" id="JASPKZ010003435">
    <property type="protein sequence ID" value="KAJ9593475.1"/>
    <property type="molecule type" value="Genomic_DNA"/>
</dbReference>
<name>A0AAD8A795_DIPPU</name>
<comment type="caution">
    <text evidence="3">The sequence shown here is derived from an EMBL/GenBank/DDBJ whole genome shotgun (WGS) entry which is preliminary data.</text>
</comment>
<gene>
    <name evidence="3" type="ORF">L9F63_014960</name>
</gene>
<evidence type="ECO:0000256" key="1">
    <source>
        <dbReference type="SAM" id="SignalP"/>
    </source>
</evidence>
<organism evidence="3 4">
    <name type="scientific">Diploptera punctata</name>
    <name type="common">Pacific beetle cockroach</name>
    <dbReference type="NCBI Taxonomy" id="6984"/>
    <lineage>
        <taxon>Eukaryota</taxon>
        <taxon>Metazoa</taxon>
        <taxon>Ecdysozoa</taxon>
        <taxon>Arthropoda</taxon>
        <taxon>Hexapoda</taxon>
        <taxon>Insecta</taxon>
        <taxon>Pterygota</taxon>
        <taxon>Neoptera</taxon>
        <taxon>Polyneoptera</taxon>
        <taxon>Dictyoptera</taxon>
        <taxon>Blattodea</taxon>
        <taxon>Blaberoidea</taxon>
        <taxon>Blaberidae</taxon>
        <taxon>Diplopterinae</taxon>
        <taxon>Diploptera</taxon>
    </lineage>
</organism>
<evidence type="ECO:0000313" key="4">
    <source>
        <dbReference type="Proteomes" id="UP001233999"/>
    </source>
</evidence>
<dbReference type="CDD" id="cd00037">
    <property type="entry name" value="CLECT"/>
    <property type="match status" value="1"/>
</dbReference>
<evidence type="ECO:0000259" key="2">
    <source>
        <dbReference type="PROSITE" id="PS50041"/>
    </source>
</evidence>
<keyword evidence="1" id="KW-0732">Signal</keyword>
<accession>A0AAD8A795</accession>
<dbReference type="InterPro" id="IPR050801">
    <property type="entry name" value="Ca-Dep_Lectins_ImmuneDev"/>
</dbReference>
<dbReference type="InterPro" id="IPR016186">
    <property type="entry name" value="C-type_lectin-like/link_sf"/>
</dbReference>
<reference evidence="3" key="1">
    <citation type="journal article" date="2023" name="IScience">
        <title>Live-bearing cockroach genome reveals convergent evolutionary mechanisms linked to viviparity in insects and beyond.</title>
        <authorList>
            <person name="Fouks B."/>
            <person name="Harrison M.C."/>
            <person name="Mikhailova A.A."/>
            <person name="Marchal E."/>
            <person name="English S."/>
            <person name="Carruthers M."/>
            <person name="Jennings E.C."/>
            <person name="Chiamaka E.L."/>
            <person name="Frigard R.A."/>
            <person name="Pippel M."/>
            <person name="Attardo G.M."/>
            <person name="Benoit J.B."/>
            <person name="Bornberg-Bauer E."/>
            <person name="Tobe S.S."/>
        </authorList>
    </citation>
    <scope>NUCLEOTIDE SEQUENCE</scope>
    <source>
        <strain evidence="3">Stay&amp;Tobe</strain>
    </source>
</reference>
<dbReference type="SUPFAM" id="SSF56436">
    <property type="entry name" value="C-type lectin-like"/>
    <property type="match status" value="1"/>
</dbReference>
<dbReference type="SMART" id="SM00034">
    <property type="entry name" value="CLECT"/>
    <property type="match status" value="1"/>
</dbReference>
<dbReference type="PANTHER" id="PTHR22801:SF63">
    <property type="entry name" value="C-TYPE LECTIN DOMAIN-CONTAINING PROTEIN"/>
    <property type="match status" value="1"/>
</dbReference>
<feature type="domain" description="C-type lectin" evidence="2">
    <location>
        <begin position="51"/>
        <end position="162"/>
    </location>
</feature>
<protein>
    <recommendedName>
        <fullName evidence="2">C-type lectin domain-containing protein</fullName>
    </recommendedName>
</protein>
<feature type="non-terminal residue" evidence="3">
    <location>
        <position position="1"/>
    </location>
</feature>
<dbReference type="Gene3D" id="3.10.100.10">
    <property type="entry name" value="Mannose-Binding Protein A, subunit A"/>
    <property type="match status" value="1"/>
</dbReference>
<reference evidence="3" key="2">
    <citation type="submission" date="2023-05" db="EMBL/GenBank/DDBJ databases">
        <authorList>
            <person name="Fouks B."/>
        </authorList>
    </citation>
    <scope>NUCLEOTIDE SEQUENCE</scope>
    <source>
        <strain evidence="3">Stay&amp;Tobe</strain>
        <tissue evidence="3">Testes</tissue>
    </source>
</reference>
<dbReference type="PROSITE" id="PS50041">
    <property type="entry name" value="C_TYPE_LECTIN_2"/>
    <property type="match status" value="1"/>
</dbReference>
<dbReference type="InterPro" id="IPR016187">
    <property type="entry name" value="CTDL_fold"/>
</dbReference>
<dbReference type="Pfam" id="PF00059">
    <property type="entry name" value="Lectin_C"/>
    <property type="match status" value="1"/>
</dbReference>